<organism evidence="2 3">
    <name type="scientific">Phialemonium thermophilum</name>
    <dbReference type="NCBI Taxonomy" id="223376"/>
    <lineage>
        <taxon>Eukaryota</taxon>
        <taxon>Fungi</taxon>
        <taxon>Dikarya</taxon>
        <taxon>Ascomycota</taxon>
        <taxon>Pezizomycotina</taxon>
        <taxon>Sordariomycetes</taxon>
        <taxon>Sordariomycetidae</taxon>
        <taxon>Cephalothecales</taxon>
        <taxon>Cephalothecaceae</taxon>
        <taxon>Phialemonium</taxon>
    </lineage>
</organism>
<feature type="compositionally biased region" description="Basic and acidic residues" evidence="1">
    <location>
        <begin position="630"/>
        <end position="644"/>
    </location>
</feature>
<feature type="compositionally biased region" description="Polar residues" evidence="1">
    <location>
        <begin position="186"/>
        <end position="207"/>
    </location>
</feature>
<dbReference type="EMBL" id="JAZHXJ010000128">
    <property type="protein sequence ID" value="KAL1873079.1"/>
    <property type="molecule type" value="Genomic_DNA"/>
</dbReference>
<feature type="region of interest" description="Disordered" evidence="1">
    <location>
        <begin position="1021"/>
        <end position="1102"/>
    </location>
</feature>
<feature type="region of interest" description="Disordered" evidence="1">
    <location>
        <begin position="630"/>
        <end position="672"/>
    </location>
</feature>
<feature type="compositionally biased region" description="Basic and acidic residues" evidence="1">
    <location>
        <begin position="1060"/>
        <end position="1080"/>
    </location>
</feature>
<accession>A0ABR3XBS8</accession>
<keyword evidence="3" id="KW-1185">Reference proteome</keyword>
<sequence>MVKSPRKKAGKVLKRLKALQKDNVAVTPYQLNEAKFLLCTSSRCATVQIQFELNTEYNIVMPFERMPTFISSQLEAQKLTHANYPDSSLWPALYFIVCSLPFNFTDQDSYPVLFRWHCQPRHRTYIFFAFVDLRMPARSYSIEELLRMRVLATEGSLACLNNYKPELDVVRTNTRNGTGNRTSSSDQTGESRASTMNHHGQWSSSSEGVVDHEAPVPVQPYAVAHARNHHDQASTATVPSSRAHTSDLEWKYRGRGNSDAASTEPLRAPPGLPAQKREGFQRFYKAVASPTHVRVTAGGRIVPNTRGPASPTTKRRVGSVSTAGGGIPIHAESGNQSERRSNTNPTLSFVDLPPQQSLPAGIPFFHPFAPGFPNGFPAYPAFMPLAFSPNLPGGYPFQAALGTGIGPAMGPTMAAPVNAPMIPQPVTEGVLKNPPPAFQAGDGQTDKVVEMDKNDKSHLPRPENFDPSKSLLYNGQWMLPMPSAFAAPLGSSFLPGPMLAATTILGHPSMTPQFNQQHLSVPVQAISGTLSGAGPGPVMHSSAAVMSGQANGTNGPPMAPPVSSIRPSEITKKQLASFRTSLRYHEDQLQYNRHQIDEKAMEAKVKSIKENIQHFESVLQSQLEHEKLHYPREKGDEVEHKEEPVAAESRTESAPSHNDDPAAHPGRKDHRPVQTSIDNIAAKAPQDAFPAAGCTAVSVDPVKRSGFSNEAALAPPFLPSGDVQTRHEMNLSQTSENHICQKDPQHGGTNGIVSITSAHHSQVANGFPTLQTQTDSAVAGSAFGTDSQYDGFAPRNPYLGVPYLVGTLPKGIDPQTAKDTDFQYPRQLTEEEIRARHLYWGRAPSHVRLGLPKYDGKNFYSPSPLKKQFTDISTEADETSDFVNQLPTGVPEVDYNLRPEVNLSQSEATASGRGKTKALSADEGHQTARKSHRFRSQGHSVSEDSLEVVEEVDERDKSFNPKKDDADPFAKFKSADCQDKKIDKSGGTRLWRAMLRKVRTSSAVSSTIAKGYLPPYAGSATKLLGPSSSKGKTISVEDTNPHKRDGNLGTEDEETLVSPEPEKTGENRRQHGEGSLEEQFRNMVSLDTVRRSSGNYSPTLNV</sequence>
<comment type="caution">
    <text evidence="2">The sequence shown here is derived from an EMBL/GenBank/DDBJ whole genome shotgun (WGS) entry which is preliminary data.</text>
</comment>
<name>A0ABR3XBS8_9PEZI</name>
<feature type="region of interest" description="Disordered" evidence="1">
    <location>
        <begin position="226"/>
        <end position="274"/>
    </location>
</feature>
<feature type="compositionally biased region" description="Polar residues" evidence="1">
    <location>
        <begin position="233"/>
        <end position="243"/>
    </location>
</feature>
<feature type="region of interest" description="Disordered" evidence="1">
    <location>
        <begin position="299"/>
        <end position="344"/>
    </location>
</feature>
<feature type="compositionally biased region" description="Basic residues" evidence="1">
    <location>
        <begin position="927"/>
        <end position="936"/>
    </location>
</feature>
<feature type="region of interest" description="Disordered" evidence="1">
    <location>
        <begin position="170"/>
        <end position="210"/>
    </location>
</feature>
<evidence type="ECO:0000313" key="2">
    <source>
        <dbReference type="EMBL" id="KAL1873079.1"/>
    </source>
</evidence>
<feature type="region of interest" description="Disordered" evidence="1">
    <location>
        <begin position="905"/>
        <end position="971"/>
    </location>
</feature>
<feature type="compositionally biased region" description="Acidic residues" evidence="1">
    <location>
        <begin position="944"/>
        <end position="953"/>
    </location>
</feature>
<feature type="compositionally biased region" description="Basic and acidic residues" evidence="1">
    <location>
        <begin position="954"/>
        <end position="971"/>
    </location>
</feature>
<evidence type="ECO:0000256" key="1">
    <source>
        <dbReference type="SAM" id="MobiDB-lite"/>
    </source>
</evidence>
<reference evidence="2 3" key="1">
    <citation type="journal article" date="2024" name="Commun. Biol.">
        <title>Comparative genomic analysis of thermophilic fungi reveals convergent evolutionary adaptations and gene losses.</title>
        <authorList>
            <person name="Steindorff A.S."/>
            <person name="Aguilar-Pontes M.V."/>
            <person name="Robinson A.J."/>
            <person name="Andreopoulos B."/>
            <person name="LaButti K."/>
            <person name="Kuo A."/>
            <person name="Mondo S."/>
            <person name="Riley R."/>
            <person name="Otillar R."/>
            <person name="Haridas S."/>
            <person name="Lipzen A."/>
            <person name="Grimwood J."/>
            <person name="Schmutz J."/>
            <person name="Clum A."/>
            <person name="Reid I.D."/>
            <person name="Moisan M.C."/>
            <person name="Butler G."/>
            <person name="Nguyen T.T.M."/>
            <person name="Dewar K."/>
            <person name="Conant G."/>
            <person name="Drula E."/>
            <person name="Henrissat B."/>
            <person name="Hansel C."/>
            <person name="Singer S."/>
            <person name="Hutchinson M.I."/>
            <person name="de Vries R.P."/>
            <person name="Natvig D.O."/>
            <person name="Powell A.J."/>
            <person name="Tsang A."/>
            <person name="Grigoriev I.V."/>
        </authorList>
    </citation>
    <scope>NUCLEOTIDE SEQUENCE [LARGE SCALE GENOMIC DNA]</scope>
    <source>
        <strain evidence="2 3">ATCC 24622</strain>
    </source>
</reference>
<protein>
    <submittedName>
        <fullName evidence="2">Uncharacterized protein</fullName>
    </submittedName>
</protein>
<feature type="compositionally biased region" description="Polar residues" evidence="1">
    <location>
        <begin position="1091"/>
        <end position="1102"/>
    </location>
</feature>
<dbReference type="Proteomes" id="UP001586593">
    <property type="component" value="Unassembled WGS sequence"/>
</dbReference>
<feature type="compositionally biased region" description="Polar residues" evidence="1">
    <location>
        <begin position="1026"/>
        <end position="1038"/>
    </location>
</feature>
<evidence type="ECO:0000313" key="3">
    <source>
        <dbReference type="Proteomes" id="UP001586593"/>
    </source>
</evidence>
<feature type="compositionally biased region" description="Low complexity" evidence="1">
    <location>
        <begin position="171"/>
        <end position="185"/>
    </location>
</feature>
<gene>
    <name evidence="2" type="ORF">VTK73DRAFT_1176</name>
</gene>
<proteinExistence type="predicted"/>